<dbReference type="Proteomes" id="UP000637578">
    <property type="component" value="Unassembled WGS sequence"/>
</dbReference>
<dbReference type="InterPro" id="IPR011008">
    <property type="entry name" value="Dimeric_a/b-barrel"/>
</dbReference>
<dbReference type="InterPro" id="IPR051807">
    <property type="entry name" value="Sec-metab_biosynth-assoc"/>
</dbReference>
<evidence type="ECO:0000313" key="3">
    <source>
        <dbReference type="EMBL" id="GGM47204.1"/>
    </source>
</evidence>
<dbReference type="Pfam" id="PF03795">
    <property type="entry name" value="YCII"/>
    <property type="match status" value="1"/>
</dbReference>
<dbReference type="SUPFAM" id="SSF54909">
    <property type="entry name" value="Dimeric alpha+beta barrel"/>
    <property type="match status" value="1"/>
</dbReference>
<organism evidence="3 4">
    <name type="scientific">Longimycelium tulufanense</name>
    <dbReference type="NCBI Taxonomy" id="907463"/>
    <lineage>
        <taxon>Bacteria</taxon>
        <taxon>Bacillati</taxon>
        <taxon>Actinomycetota</taxon>
        <taxon>Actinomycetes</taxon>
        <taxon>Pseudonocardiales</taxon>
        <taxon>Pseudonocardiaceae</taxon>
        <taxon>Longimycelium</taxon>
    </lineage>
</organism>
<evidence type="ECO:0000313" key="4">
    <source>
        <dbReference type="Proteomes" id="UP000637578"/>
    </source>
</evidence>
<dbReference type="PANTHER" id="PTHR33606">
    <property type="entry name" value="PROTEIN YCII"/>
    <property type="match status" value="1"/>
</dbReference>
<name>A0A8J3C798_9PSEU</name>
<dbReference type="AlphaFoldDB" id="A0A8J3C798"/>
<dbReference type="InterPro" id="IPR005545">
    <property type="entry name" value="YCII"/>
</dbReference>
<evidence type="ECO:0000256" key="1">
    <source>
        <dbReference type="ARBA" id="ARBA00007689"/>
    </source>
</evidence>
<protein>
    <recommendedName>
        <fullName evidence="2">YCII-related domain-containing protein</fullName>
    </recommendedName>
</protein>
<comment type="caution">
    <text evidence="3">The sequence shown here is derived from an EMBL/GenBank/DDBJ whole genome shotgun (WGS) entry which is preliminary data.</text>
</comment>
<dbReference type="RefSeq" id="WP_189055833.1">
    <property type="nucleotide sequence ID" value="NZ_BMMK01000006.1"/>
</dbReference>
<gene>
    <name evidence="3" type="ORF">GCM10012275_17870</name>
</gene>
<dbReference type="Gene3D" id="3.30.70.1060">
    <property type="entry name" value="Dimeric alpha+beta barrel"/>
    <property type="match status" value="1"/>
</dbReference>
<evidence type="ECO:0000259" key="2">
    <source>
        <dbReference type="Pfam" id="PF03795"/>
    </source>
</evidence>
<proteinExistence type="inferred from homology"/>
<dbReference type="PANTHER" id="PTHR33606:SF3">
    <property type="entry name" value="PROTEIN YCII"/>
    <property type="match status" value="1"/>
</dbReference>
<sequence>MTRFVVELAYGGRERLLAVRPAHREYCRQLAERGILLAAGPWADDTGSMLVYQVADADELRQVIDADPYTKAGVIERTTVREWKPLLGTWPTA</sequence>
<dbReference type="EMBL" id="BMMK01000006">
    <property type="protein sequence ID" value="GGM47204.1"/>
    <property type="molecule type" value="Genomic_DNA"/>
</dbReference>
<reference evidence="3" key="2">
    <citation type="submission" date="2020-09" db="EMBL/GenBank/DDBJ databases">
        <authorList>
            <person name="Sun Q."/>
            <person name="Zhou Y."/>
        </authorList>
    </citation>
    <scope>NUCLEOTIDE SEQUENCE</scope>
    <source>
        <strain evidence="3">CGMCC 4.5737</strain>
    </source>
</reference>
<keyword evidence="4" id="KW-1185">Reference proteome</keyword>
<comment type="similarity">
    <text evidence="1">Belongs to the YciI family.</text>
</comment>
<reference evidence="3" key="1">
    <citation type="journal article" date="2014" name="Int. J. Syst. Evol. Microbiol.">
        <title>Complete genome sequence of Corynebacterium casei LMG S-19264T (=DSM 44701T), isolated from a smear-ripened cheese.</title>
        <authorList>
            <consortium name="US DOE Joint Genome Institute (JGI-PGF)"/>
            <person name="Walter F."/>
            <person name="Albersmeier A."/>
            <person name="Kalinowski J."/>
            <person name="Ruckert C."/>
        </authorList>
    </citation>
    <scope>NUCLEOTIDE SEQUENCE</scope>
    <source>
        <strain evidence="3">CGMCC 4.5737</strain>
    </source>
</reference>
<feature type="domain" description="YCII-related" evidence="2">
    <location>
        <begin position="14"/>
        <end position="84"/>
    </location>
</feature>
<accession>A0A8J3C798</accession>